<dbReference type="SUPFAM" id="SSF56112">
    <property type="entry name" value="Protein kinase-like (PK-like)"/>
    <property type="match status" value="1"/>
</dbReference>
<keyword evidence="7" id="KW-1185">Reference proteome</keyword>
<dbReference type="PROSITE" id="PS50011">
    <property type="entry name" value="PROTEIN_KINASE_DOM"/>
    <property type="match status" value="1"/>
</dbReference>
<evidence type="ECO:0000313" key="6">
    <source>
        <dbReference type="EMBL" id="OYD48476.1"/>
    </source>
</evidence>
<dbReference type="PROSITE" id="PS00108">
    <property type="entry name" value="PROTEIN_KINASE_ST"/>
    <property type="match status" value="1"/>
</dbReference>
<gene>
    <name evidence="6" type="ORF">CBY09_20875</name>
</gene>
<dbReference type="SUPFAM" id="SSF81901">
    <property type="entry name" value="HCP-like"/>
    <property type="match status" value="1"/>
</dbReference>
<dbReference type="InterPro" id="IPR008271">
    <property type="entry name" value="Ser/Thr_kinase_AS"/>
</dbReference>
<accession>A0A235EHF0</accession>
<dbReference type="Pfam" id="PF00069">
    <property type="entry name" value="Pkinase"/>
    <property type="match status" value="1"/>
</dbReference>
<keyword evidence="4" id="KW-0067">ATP-binding</keyword>
<dbReference type="PANTHER" id="PTHR43289">
    <property type="entry name" value="MITOGEN-ACTIVATED PROTEIN KINASE KINASE KINASE 20-RELATED"/>
    <property type="match status" value="1"/>
</dbReference>
<dbReference type="OrthoDB" id="7055710at2"/>
<dbReference type="PANTHER" id="PTHR43289:SF6">
    <property type="entry name" value="SERINE_THREONINE-PROTEIN KINASE NEKL-3"/>
    <property type="match status" value="1"/>
</dbReference>
<protein>
    <recommendedName>
        <fullName evidence="5">Protein kinase domain-containing protein</fullName>
    </recommendedName>
</protein>
<comment type="caution">
    <text evidence="6">The sequence shown here is derived from an EMBL/GenBank/DDBJ whole genome shotgun (WGS) entry which is preliminary data.</text>
</comment>
<dbReference type="RefSeq" id="WP_094291475.1">
    <property type="nucleotide sequence ID" value="NZ_NOIG01000012.1"/>
</dbReference>
<evidence type="ECO:0000256" key="3">
    <source>
        <dbReference type="ARBA" id="ARBA00022777"/>
    </source>
</evidence>
<evidence type="ECO:0000256" key="1">
    <source>
        <dbReference type="ARBA" id="ARBA00022679"/>
    </source>
</evidence>
<feature type="domain" description="Protein kinase" evidence="5">
    <location>
        <begin position="10"/>
        <end position="264"/>
    </location>
</feature>
<proteinExistence type="predicted"/>
<dbReference type="GO" id="GO:0005524">
    <property type="term" value="F:ATP binding"/>
    <property type="evidence" value="ECO:0007669"/>
    <property type="project" value="UniProtKB-KW"/>
</dbReference>
<dbReference type="AlphaFoldDB" id="A0A235EHF0"/>
<dbReference type="SMART" id="SM00220">
    <property type="entry name" value="S_TKc"/>
    <property type="match status" value="1"/>
</dbReference>
<dbReference type="CDD" id="cd14014">
    <property type="entry name" value="STKc_PknB_like"/>
    <property type="match status" value="1"/>
</dbReference>
<evidence type="ECO:0000313" key="7">
    <source>
        <dbReference type="Proteomes" id="UP000215441"/>
    </source>
</evidence>
<evidence type="ECO:0000256" key="4">
    <source>
        <dbReference type="ARBA" id="ARBA00022840"/>
    </source>
</evidence>
<evidence type="ECO:0000259" key="5">
    <source>
        <dbReference type="PROSITE" id="PS50011"/>
    </source>
</evidence>
<keyword evidence="3" id="KW-0418">Kinase</keyword>
<reference evidence="6 7" key="1">
    <citation type="submission" date="2017-07" db="EMBL/GenBank/DDBJ databases">
        <title>Acidovorax KNDSW TSA 6 genome sequence and assembly.</title>
        <authorList>
            <person name="Mayilraj S."/>
        </authorList>
    </citation>
    <scope>NUCLEOTIDE SEQUENCE [LARGE SCALE GENOMIC DNA]</scope>
    <source>
        <strain evidence="6 7">KNDSW-TSA6</strain>
    </source>
</reference>
<dbReference type="GO" id="GO:0004674">
    <property type="term" value="F:protein serine/threonine kinase activity"/>
    <property type="evidence" value="ECO:0007669"/>
    <property type="project" value="TreeGrafter"/>
</dbReference>
<dbReference type="Gene3D" id="1.25.40.10">
    <property type="entry name" value="Tetratricopeptide repeat domain"/>
    <property type="match status" value="1"/>
</dbReference>
<dbReference type="Proteomes" id="UP000215441">
    <property type="component" value="Unassembled WGS sequence"/>
</dbReference>
<organism evidence="6 7">
    <name type="scientific">Acidovorax kalamii</name>
    <dbReference type="NCBI Taxonomy" id="2004485"/>
    <lineage>
        <taxon>Bacteria</taxon>
        <taxon>Pseudomonadati</taxon>
        <taxon>Pseudomonadota</taxon>
        <taxon>Betaproteobacteria</taxon>
        <taxon>Burkholderiales</taxon>
        <taxon>Comamonadaceae</taxon>
        <taxon>Acidovorax</taxon>
    </lineage>
</organism>
<dbReference type="EMBL" id="NOIG01000012">
    <property type="protein sequence ID" value="OYD48476.1"/>
    <property type="molecule type" value="Genomic_DNA"/>
</dbReference>
<sequence length="439" mass="48251">MLQSLGPWQYRIEDRLGGGGLAQTYRCIHPDLPGKFAIKILKNPTHVNTLLREVRALIALDGFAGVPALIDHGRDQRGQLCMVTTLMPGVRLDYHVRRTGPLSSADTLGIVQQLLDILQHAHSKGLLHKDIKHSNILLEGHRVSLIDWGASEFTHELPSETLRAKSSYMAPECYFGQHGPGSDFYSLGWLAVYLATGREPFHCSEVKDKHYWAVAHLLEQPRWPRDLPREVSAVALQWLAHSPSLRNIAYDLTQLKKTCSSIAVNAERETIEFEAIVGQDYLLLGAEHGATTFQCELANRLLDTGQPEAALAWLEAAAKQGYPRAQRLLAKALPDDAEHACRKHQLLQSAAEAGSPAAHYRLAKAMLRQGASCSPGSPTRKQLEFAASTGQAGALVLLARHLPPLSCRLALELAAESGHPAAIKALQKQDQCKKTPDIH</sequence>
<dbReference type="InterPro" id="IPR000719">
    <property type="entry name" value="Prot_kinase_dom"/>
</dbReference>
<dbReference type="InterPro" id="IPR011009">
    <property type="entry name" value="Kinase-like_dom_sf"/>
</dbReference>
<name>A0A235EHF0_9BURK</name>
<dbReference type="Gene3D" id="1.10.510.10">
    <property type="entry name" value="Transferase(Phosphotransferase) domain 1"/>
    <property type="match status" value="1"/>
</dbReference>
<evidence type="ECO:0000256" key="2">
    <source>
        <dbReference type="ARBA" id="ARBA00022741"/>
    </source>
</evidence>
<dbReference type="InterPro" id="IPR011990">
    <property type="entry name" value="TPR-like_helical_dom_sf"/>
</dbReference>
<keyword evidence="2" id="KW-0547">Nucleotide-binding</keyword>
<keyword evidence="1" id="KW-0808">Transferase</keyword>